<evidence type="ECO:0000313" key="13">
    <source>
        <dbReference type="Proteomes" id="UP000659654"/>
    </source>
</evidence>
<gene>
    <name evidence="12" type="ORF">BXYJ_LOCUS12133</name>
</gene>
<evidence type="ECO:0000256" key="2">
    <source>
        <dbReference type="ARBA" id="ARBA00006185"/>
    </source>
</evidence>
<dbReference type="SMR" id="A0A811LUK0"/>
<name>A0A811LUK0_BURXY</name>
<dbReference type="PANTHER" id="PTHR13038:SF10">
    <property type="entry name" value="AUTOPHAGY-RELATED PROTEIN 9"/>
    <property type="match status" value="1"/>
</dbReference>
<comment type="similarity">
    <text evidence="2 10">Belongs to the ATG9 family.</text>
</comment>
<evidence type="ECO:0000256" key="4">
    <source>
        <dbReference type="ARBA" id="ARBA00022448"/>
    </source>
</evidence>
<feature type="compositionally biased region" description="Acidic residues" evidence="11">
    <location>
        <begin position="816"/>
        <end position="827"/>
    </location>
</feature>
<dbReference type="Proteomes" id="UP000582659">
    <property type="component" value="Unassembled WGS sequence"/>
</dbReference>
<feature type="region of interest" description="Disordered" evidence="11">
    <location>
        <begin position="769"/>
        <end position="794"/>
    </location>
</feature>
<keyword evidence="7 10" id="KW-0072">Autophagy</keyword>
<feature type="transmembrane region" description="Helical" evidence="10">
    <location>
        <begin position="140"/>
        <end position="157"/>
    </location>
</feature>
<dbReference type="AlphaFoldDB" id="A0A811LUK0"/>
<evidence type="ECO:0000256" key="11">
    <source>
        <dbReference type="SAM" id="MobiDB-lite"/>
    </source>
</evidence>
<feature type="region of interest" description="Disordered" evidence="11">
    <location>
        <begin position="816"/>
        <end position="837"/>
    </location>
</feature>
<dbReference type="GO" id="GO:0061709">
    <property type="term" value="P:reticulophagy"/>
    <property type="evidence" value="ECO:0007669"/>
    <property type="project" value="TreeGrafter"/>
</dbReference>
<comment type="function">
    <text evidence="10">Phospholipid scramblase involved in autophagy. Cycles between the preautophagosomal structure/phagophore assembly site (PAS) and the cytoplasmic vesicle pool and supplies membrane for the growing autophagosome. Lipid scramblase activity plays a key role in preautophagosomal structure/phagophore assembly by distributing the phospholipids that arrive through ATG2 from the cytoplasmic to the luminal leaflet of the bilayer, thereby driving autophagosomal membrane expansion.</text>
</comment>
<dbReference type="EMBL" id="CAJFDI010000005">
    <property type="protein sequence ID" value="CAD5232042.1"/>
    <property type="molecule type" value="Genomic_DNA"/>
</dbReference>
<keyword evidence="6 10" id="KW-1133">Transmembrane helix</keyword>
<keyword evidence="5 10" id="KW-0812">Transmembrane</keyword>
<evidence type="ECO:0000256" key="3">
    <source>
        <dbReference type="ARBA" id="ARBA00018074"/>
    </source>
</evidence>
<protein>
    <recommendedName>
        <fullName evidence="3 10">Autophagy-related protein 9</fullName>
    </recommendedName>
</protein>
<reference evidence="12" key="1">
    <citation type="submission" date="2020-09" db="EMBL/GenBank/DDBJ databases">
        <authorList>
            <person name="Kikuchi T."/>
        </authorList>
    </citation>
    <scope>NUCLEOTIDE SEQUENCE</scope>
    <source>
        <strain evidence="12">Ka4C1</strain>
    </source>
</reference>
<evidence type="ECO:0000256" key="9">
    <source>
        <dbReference type="ARBA" id="ARBA00023136"/>
    </source>
</evidence>
<keyword evidence="13" id="KW-1185">Reference proteome</keyword>
<dbReference type="Proteomes" id="UP000659654">
    <property type="component" value="Unassembled WGS sequence"/>
</dbReference>
<dbReference type="PANTHER" id="PTHR13038">
    <property type="entry name" value="APG9 AUTOPHAGY 9"/>
    <property type="match status" value="1"/>
</dbReference>
<evidence type="ECO:0000313" key="12">
    <source>
        <dbReference type="EMBL" id="CAD5232042.1"/>
    </source>
</evidence>
<evidence type="ECO:0000256" key="7">
    <source>
        <dbReference type="ARBA" id="ARBA00023006"/>
    </source>
</evidence>
<evidence type="ECO:0000256" key="1">
    <source>
        <dbReference type="ARBA" id="ARBA00004511"/>
    </source>
</evidence>
<feature type="transmembrane region" description="Helical" evidence="10">
    <location>
        <begin position="199"/>
        <end position="220"/>
    </location>
</feature>
<keyword evidence="9 10" id="KW-0472">Membrane</keyword>
<keyword evidence="4 10" id="KW-0813">Transport</keyword>
<dbReference type="Pfam" id="PF04109">
    <property type="entry name" value="ATG9"/>
    <property type="match status" value="1"/>
</dbReference>
<dbReference type="GO" id="GO:0034727">
    <property type="term" value="P:piecemeal microautophagy of the nucleus"/>
    <property type="evidence" value="ECO:0007669"/>
    <property type="project" value="TreeGrafter"/>
</dbReference>
<organism evidence="12 13">
    <name type="scientific">Bursaphelenchus xylophilus</name>
    <name type="common">Pinewood nematode worm</name>
    <name type="synonym">Aphelenchoides xylophilus</name>
    <dbReference type="NCBI Taxonomy" id="6326"/>
    <lineage>
        <taxon>Eukaryota</taxon>
        <taxon>Metazoa</taxon>
        <taxon>Ecdysozoa</taxon>
        <taxon>Nematoda</taxon>
        <taxon>Chromadorea</taxon>
        <taxon>Rhabditida</taxon>
        <taxon>Tylenchina</taxon>
        <taxon>Tylenchomorpha</taxon>
        <taxon>Aphelenchoidea</taxon>
        <taxon>Aphelenchoididae</taxon>
        <taxon>Bursaphelenchus</taxon>
    </lineage>
</organism>
<dbReference type="GO" id="GO:0006869">
    <property type="term" value="P:lipid transport"/>
    <property type="evidence" value="ECO:0007669"/>
    <property type="project" value="UniProtKB-KW"/>
</dbReference>
<proteinExistence type="inferred from homology"/>
<dbReference type="EMBL" id="CAJFCV020000005">
    <property type="protein sequence ID" value="CAG9123852.1"/>
    <property type="molecule type" value="Genomic_DNA"/>
</dbReference>
<dbReference type="InterPro" id="IPR007241">
    <property type="entry name" value="Autophagy-rel_prot_9"/>
</dbReference>
<evidence type="ECO:0000256" key="5">
    <source>
        <dbReference type="ARBA" id="ARBA00022692"/>
    </source>
</evidence>
<dbReference type="GO" id="GO:0005776">
    <property type="term" value="C:autophagosome"/>
    <property type="evidence" value="ECO:0007669"/>
    <property type="project" value="TreeGrafter"/>
</dbReference>
<dbReference type="GO" id="GO:0034497">
    <property type="term" value="P:protein localization to phagophore assembly site"/>
    <property type="evidence" value="ECO:0007669"/>
    <property type="project" value="TreeGrafter"/>
</dbReference>
<evidence type="ECO:0000256" key="10">
    <source>
        <dbReference type="RuleBase" id="RU364027"/>
    </source>
</evidence>
<dbReference type="OrthoDB" id="2020634at2759"/>
<feature type="transmembrane region" description="Helical" evidence="10">
    <location>
        <begin position="475"/>
        <end position="493"/>
    </location>
</feature>
<dbReference type="GO" id="GO:0034045">
    <property type="term" value="C:phagophore assembly site membrane"/>
    <property type="evidence" value="ECO:0007669"/>
    <property type="project" value="UniProtKB-SubCell"/>
</dbReference>
<feature type="transmembrane region" description="Helical" evidence="10">
    <location>
        <begin position="363"/>
        <end position="385"/>
    </location>
</feature>
<comment type="subcellular location">
    <subcellularLocation>
        <location evidence="1 10">Preautophagosomal structure membrane</location>
        <topology evidence="1 10">Multi-pass membrane protein</topology>
    </subcellularLocation>
</comment>
<sequence length="837" mass="96162">MDSRVFNLLSESARPGKSREVKEKGKAHDLKTLIPGHIYEAFNWRITKMSMFFSNRRANYMVIDGDQEDEHLMPNIHNSHPPQMVYNSSEVAFEGDNPRSTDFTKSQRRWDHIEDIDQFFSLVYEYHRGNGFLCISLKHLFALFQFIFVVSISTFLIECVDYDVLFNNKNTTTDGTVIYGKRHIGDAIIDQCPAHFHPLIVVTLLMATFFWVAHVLRVGYRLLQLFEIQKFYHNVLDITDNDLPNIPWREVVDRVCKAQPEFHLIVNQDEISVLDVYQRILRYKNYMIGLVDNDVLSLEISLPFIGKVDYLSSGLRLNLEWLFFRGPWAPWKGPYALKDEFKDPESLAAITEQFEKTITYMGLANLVLFPFVFIYQVLFSFFSYADLVRRDPGVFGSRKYSNFGRLKLRHYNELDHELNYRLNRSYEYAVKYMDQFVPPLTEIVAKSVAFTCGSIFAIIFLLSAWDEDVLNIDHVITVMTATGAIALLCRSFIGNENLVLCHNFLMKQVVANIHYAPSSWIKGSHSTEICAEFSRLFQLKVYFLLEELLSPLITPFILLFKLRPKAGALVHFFHDHSRYVEGIGDVCEYSLMELPKDQEETQNSANLPPSQVFSYGKKKDTAKVELSILNFITQHPTWKPSHENEELIQRIKAMWTKEVGAIFENENIAQSIHMGVSERAIAASLIHSNKSVYNKEEGKEESKFAESAAAAMSTSSLIQSMRESTALAAPVARYLPLNEQAKDEQLKALEMSMNALTITSLLQDKNLHSSPNNPFYGSNLPSTSQAPHRPTHSQLQSNIWEVADNSFIINESQYDEINEEPEEEEDHEVLPPGGFNV</sequence>
<keyword evidence="8 10" id="KW-0445">Lipid transport</keyword>
<dbReference type="GO" id="GO:0000422">
    <property type="term" value="P:autophagy of mitochondrion"/>
    <property type="evidence" value="ECO:0007669"/>
    <property type="project" value="TreeGrafter"/>
</dbReference>
<evidence type="ECO:0000256" key="8">
    <source>
        <dbReference type="ARBA" id="ARBA00023055"/>
    </source>
</evidence>
<comment type="caution">
    <text evidence="12">The sequence shown here is derived from an EMBL/GenBank/DDBJ whole genome shotgun (WGS) entry which is preliminary data.</text>
</comment>
<accession>A0A811LUK0</accession>
<feature type="transmembrane region" description="Helical" evidence="10">
    <location>
        <begin position="443"/>
        <end position="463"/>
    </location>
</feature>
<evidence type="ECO:0000256" key="6">
    <source>
        <dbReference type="ARBA" id="ARBA00022989"/>
    </source>
</evidence>